<keyword evidence="3" id="KW-1185">Reference proteome</keyword>
<gene>
    <name evidence="2" type="ORF">FB472_1964</name>
</gene>
<evidence type="ECO:0000313" key="2">
    <source>
        <dbReference type="EMBL" id="TQO20333.1"/>
    </source>
</evidence>
<comment type="caution">
    <text evidence="2">The sequence shown here is derived from an EMBL/GenBank/DDBJ whole genome shotgun (WGS) entry which is preliminary data.</text>
</comment>
<dbReference type="AlphaFoldDB" id="A0A8H2PZ36"/>
<evidence type="ECO:0000313" key="3">
    <source>
        <dbReference type="Proteomes" id="UP000316560"/>
    </source>
</evidence>
<protein>
    <submittedName>
        <fullName evidence="2">SnoaL-like protein</fullName>
    </submittedName>
</protein>
<accession>A0A8H2PZ36</accession>
<dbReference type="Pfam" id="PF13577">
    <property type="entry name" value="SnoaL_4"/>
    <property type="match status" value="1"/>
</dbReference>
<dbReference type="InterPro" id="IPR037401">
    <property type="entry name" value="SnoaL-like"/>
</dbReference>
<feature type="domain" description="SnoaL-like" evidence="1">
    <location>
        <begin position="25"/>
        <end position="153"/>
    </location>
</feature>
<organism evidence="2 3">
    <name type="scientific">Rhodoglobus vestalii</name>
    <dbReference type="NCBI Taxonomy" id="193384"/>
    <lineage>
        <taxon>Bacteria</taxon>
        <taxon>Bacillati</taxon>
        <taxon>Actinomycetota</taxon>
        <taxon>Actinomycetes</taxon>
        <taxon>Micrococcales</taxon>
        <taxon>Microbacteriaceae</taxon>
        <taxon>Rhodoglobus</taxon>
    </lineage>
</organism>
<dbReference type="Gene3D" id="3.10.450.50">
    <property type="match status" value="1"/>
</dbReference>
<evidence type="ECO:0000259" key="1">
    <source>
        <dbReference type="Pfam" id="PF13577"/>
    </source>
</evidence>
<reference evidence="2 3" key="1">
    <citation type="submission" date="2019-06" db="EMBL/GenBank/DDBJ databases">
        <title>Sequencing the genomes of 1000 actinobacteria strains.</title>
        <authorList>
            <person name="Klenk H.-P."/>
        </authorList>
    </citation>
    <scope>NUCLEOTIDE SEQUENCE [LARGE SCALE GENOMIC DNA]</scope>
    <source>
        <strain evidence="2 3">DSM 21947</strain>
    </source>
</reference>
<dbReference type="SUPFAM" id="SSF54427">
    <property type="entry name" value="NTF2-like"/>
    <property type="match status" value="1"/>
</dbReference>
<dbReference type="Proteomes" id="UP000316560">
    <property type="component" value="Unassembled WGS sequence"/>
</dbReference>
<dbReference type="EMBL" id="VFRA01000001">
    <property type="protein sequence ID" value="TQO20333.1"/>
    <property type="molecule type" value="Genomic_DNA"/>
</dbReference>
<proteinExistence type="predicted"/>
<dbReference type="InterPro" id="IPR032710">
    <property type="entry name" value="NTF2-like_dom_sf"/>
</dbReference>
<name>A0A8H2PZ36_9MICO</name>
<sequence length="169" mass="19730">MCCRRFRKSSFESEESGAVNSIDDVMDELAIRDLSHRYAMALDKNDVEVWRALFSQGIVFESGTSAPRGLEDVVRIPEDQLKRYKKTLHSVTTQQVFLDGDKATGEVYCVAHHIYEDFHQNDRLPFDLSHNFLIRYDDDYVREDGRWVFARRRIITEARFVHQIIPAAT</sequence>